<evidence type="ECO:0000256" key="2">
    <source>
        <dbReference type="ARBA" id="ARBA00022679"/>
    </source>
</evidence>
<keyword evidence="10" id="KW-1185">Reference proteome</keyword>
<evidence type="ECO:0000256" key="5">
    <source>
        <dbReference type="ARBA" id="ARBA00023316"/>
    </source>
</evidence>
<feature type="active site" description="Nucleophile" evidence="6">
    <location>
        <position position="201"/>
    </location>
</feature>
<evidence type="ECO:0000259" key="8">
    <source>
        <dbReference type="PROSITE" id="PS52029"/>
    </source>
</evidence>
<dbReference type="EMBL" id="FOJI01000026">
    <property type="protein sequence ID" value="SEW45667.1"/>
    <property type="molecule type" value="Genomic_DNA"/>
</dbReference>
<keyword evidence="7" id="KW-0812">Transmembrane</keyword>
<dbReference type="CDD" id="cd16913">
    <property type="entry name" value="YkuD_like"/>
    <property type="match status" value="1"/>
</dbReference>
<keyword evidence="2" id="KW-0808">Transferase</keyword>
<feature type="transmembrane region" description="Helical" evidence="7">
    <location>
        <begin position="21"/>
        <end position="45"/>
    </location>
</feature>
<dbReference type="InterPro" id="IPR038063">
    <property type="entry name" value="Transpep_catalytic_dom"/>
</dbReference>
<reference evidence="9 10" key="1">
    <citation type="submission" date="2016-10" db="EMBL/GenBank/DDBJ databases">
        <authorList>
            <person name="de Groot N.N."/>
        </authorList>
    </citation>
    <scope>NUCLEOTIDE SEQUENCE [LARGE SCALE GENOMIC DNA]</scope>
    <source>
        <strain evidence="9 10">DSM 9179</strain>
    </source>
</reference>
<keyword evidence="3 6" id="KW-0133">Cell shape</keyword>
<dbReference type="InterPro" id="IPR005490">
    <property type="entry name" value="LD_TPept_cat_dom"/>
</dbReference>
<dbReference type="AlphaFoldDB" id="A0A1I0RWA9"/>
<feature type="domain" description="L,D-TPase catalytic" evidence="8">
    <location>
        <begin position="97"/>
        <end position="225"/>
    </location>
</feature>
<keyword evidence="5 6" id="KW-0961">Cell wall biogenesis/degradation</keyword>
<dbReference type="PANTHER" id="PTHR30582:SF2">
    <property type="entry name" value="L,D-TRANSPEPTIDASE YCIB-RELATED"/>
    <property type="match status" value="1"/>
</dbReference>
<dbReference type="GO" id="GO:0005576">
    <property type="term" value="C:extracellular region"/>
    <property type="evidence" value="ECO:0007669"/>
    <property type="project" value="TreeGrafter"/>
</dbReference>
<dbReference type="GO" id="GO:0018104">
    <property type="term" value="P:peptidoglycan-protein cross-linking"/>
    <property type="evidence" value="ECO:0007669"/>
    <property type="project" value="TreeGrafter"/>
</dbReference>
<evidence type="ECO:0000256" key="4">
    <source>
        <dbReference type="ARBA" id="ARBA00022984"/>
    </source>
</evidence>
<evidence type="ECO:0000256" key="1">
    <source>
        <dbReference type="ARBA" id="ARBA00004752"/>
    </source>
</evidence>
<evidence type="ECO:0000256" key="6">
    <source>
        <dbReference type="PROSITE-ProRule" id="PRU01373"/>
    </source>
</evidence>
<dbReference type="PANTHER" id="PTHR30582">
    <property type="entry name" value="L,D-TRANSPEPTIDASE"/>
    <property type="match status" value="1"/>
</dbReference>
<accession>A0A1I0RWA9</accession>
<keyword evidence="7" id="KW-1133">Transmembrane helix</keyword>
<organism evidence="9 10">
    <name type="scientific">[Clostridium] fimetarium</name>
    <dbReference type="NCBI Taxonomy" id="99656"/>
    <lineage>
        <taxon>Bacteria</taxon>
        <taxon>Bacillati</taxon>
        <taxon>Bacillota</taxon>
        <taxon>Clostridia</taxon>
        <taxon>Lachnospirales</taxon>
        <taxon>Lachnospiraceae</taxon>
    </lineage>
</organism>
<dbReference type="GO" id="GO:0071555">
    <property type="term" value="P:cell wall organization"/>
    <property type="evidence" value="ECO:0007669"/>
    <property type="project" value="UniProtKB-UniRule"/>
</dbReference>
<evidence type="ECO:0000256" key="3">
    <source>
        <dbReference type="ARBA" id="ARBA00022960"/>
    </source>
</evidence>
<dbReference type="Pfam" id="PF03734">
    <property type="entry name" value="YkuD"/>
    <property type="match status" value="1"/>
</dbReference>
<keyword evidence="4 6" id="KW-0573">Peptidoglycan synthesis</keyword>
<dbReference type="PROSITE" id="PS52029">
    <property type="entry name" value="LD_TPASE"/>
    <property type="match status" value="1"/>
</dbReference>
<sequence length="341" mass="37999">MRGNINKRYLKRRKNWFERNLGWFIIILILLVIACAGTIFCINIFGKTNNIDTSLNVSKEANGSQNLETKLAEWIIDEEPANKKVNYTVPTNVQYPYYIKVNRAMCCVTVYGIDNNGSYTIPVVAFACSVGKVGDETIVGDNYNTTDKYPWRLMVDNSYAQNAFRIDGGYLFHSVPYTIMSNDSLETEQFNLLGSPASLGCVRLKMSDVKWIYDNCVAGTKVTIYDDATTPGPLGKPDTIKIPMNSPYAGWDPTDTNVNNPWLKCSSKIEGAKDIITKVNEKVDIKAGVKAKDTCGNDITDKLVTVGKYTFDQVGEYSIKYEVTDAIGSKAEVTVNLKVVK</sequence>
<dbReference type="UniPathway" id="UPA00219"/>
<dbReference type="OrthoDB" id="177750at2"/>
<dbReference type="Gene3D" id="2.60.40.10">
    <property type="entry name" value="Immunoglobulins"/>
    <property type="match status" value="1"/>
</dbReference>
<dbReference type="GO" id="GO:0008360">
    <property type="term" value="P:regulation of cell shape"/>
    <property type="evidence" value="ECO:0007669"/>
    <property type="project" value="UniProtKB-UniRule"/>
</dbReference>
<name>A0A1I0RWA9_9FIRM</name>
<dbReference type="GO" id="GO:0016740">
    <property type="term" value="F:transferase activity"/>
    <property type="evidence" value="ECO:0007669"/>
    <property type="project" value="UniProtKB-KW"/>
</dbReference>
<dbReference type="GO" id="GO:0071972">
    <property type="term" value="F:peptidoglycan L,D-transpeptidase activity"/>
    <property type="evidence" value="ECO:0007669"/>
    <property type="project" value="TreeGrafter"/>
</dbReference>
<dbReference type="InterPro" id="IPR013783">
    <property type="entry name" value="Ig-like_fold"/>
</dbReference>
<dbReference type="RefSeq" id="WP_092458107.1">
    <property type="nucleotide sequence ID" value="NZ_FOJI01000026.1"/>
</dbReference>
<dbReference type="PROSITE" id="PS51257">
    <property type="entry name" value="PROKAR_LIPOPROTEIN"/>
    <property type="match status" value="1"/>
</dbReference>
<comment type="pathway">
    <text evidence="1 6">Cell wall biogenesis; peptidoglycan biosynthesis.</text>
</comment>
<evidence type="ECO:0000313" key="10">
    <source>
        <dbReference type="Proteomes" id="UP000199701"/>
    </source>
</evidence>
<evidence type="ECO:0000256" key="7">
    <source>
        <dbReference type="SAM" id="Phobius"/>
    </source>
</evidence>
<keyword evidence="7" id="KW-0472">Membrane</keyword>
<gene>
    <name evidence="9" type="ORF">SAMN05421659_12629</name>
</gene>
<dbReference type="SUPFAM" id="SSF141523">
    <property type="entry name" value="L,D-transpeptidase catalytic domain-like"/>
    <property type="match status" value="1"/>
</dbReference>
<feature type="active site" description="Proton donor/acceptor" evidence="6">
    <location>
        <position position="173"/>
    </location>
</feature>
<evidence type="ECO:0000313" key="9">
    <source>
        <dbReference type="EMBL" id="SEW45667.1"/>
    </source>
</evidence>
<dbReference type="InterPro" id="IPR050979">
    <property type="entry name" value="LD-transpeptidase"/>
</dbReference>
<dbReference type="Gene3D" id="2.40.440.10">
    <property type="entry name" value="L,D-transpeptidase catalytic domain-like"/>
    <property type="match status" value="1"/>
</dbReference>
<dbReference type="Proteomes" id="UP000199701">
    <property type="component" value="Unassembled WGS sequence"/>
</dbReference>
<proteinExistence type="predicted"/>
<protein>
    <submittedName>
        <fullName evidence="9">L,D-transpeptidase catalytic domain</fullName>
    </submittedName>
</protein>